<gene>
    <name evidence="9" type="ORF">FA10DRAFT_289298</name>
</gene>
<evidence type="ECO:0000256" key="4">
    <source>
        <dbReference type="ARBA" id="ARBA00023002"/>
    </source>
</evidence>
<organism evidence="9 10">
    <name type="scientific">Acaromyces ingoldii</name>
    <dbReference type="NCBI Taxonomy" id="215250"/>
    <lineage>
        <taxon>Eukaryota</taxon>
        <taxon>Fungi</taxon>
        <taxon>Dikarya</taxon>
        <taxon>Basidiomycota</taxon>
        <taxon>Ustilaginomycotina</taxon>
        <taxon>Exobasidiomycetes</taxon>
        <taxon>Exobasidiales</taxon>
        <taxon>Cryptobasidiaceae</taxon>
        <taxon>Acaromyces</taxon>
    </lineage>
</organism>
<reference evidence="9 10" key="1">
    <citation type="journal article" date="2018" name="Mol. Biol. Evol.">
        <title>Broad Genomic Sampling Reveals a Smut Pathogenic Ancestry of the Fungal Clade Ustilaginomycotina.</title>
        <authorList>
            <person name="Kijpornyongpan T."/>
            <person name="Mondo S.J."/>
            <person name="Barry K."/>
            <person name="Sandor L."/>
            <person name="Lee J."/>
            <person name="Lipzen A."/>
            <person name="Pangilinan J."/>
            <person name="LaButti K."/>
            <person name="Hainaut M."/>
            <person name="Henrissat B."/>
            <person name="Grigoriev I.V."/>
            <person name="Spatafora J.W."/>
            <person name="Aime M.C."/>
        </authorList>
    </citation>
    <scope>NUCLEOTIDE SEQUENCE [LARGE SCALE GENOMIC DNA]</scope>
    <source>
        <strain evidence="9 10">MCA 4198</strain>
    </source>
</reference>
<proteinExistence type="inferred from homology"/>
<keyword evidence="4 7" id="KW-0560">Oxidoreductase</keyword>
<sequence length="529" mass="57826">MAMQSSLLIGAVGGLVVALLLFLRWHWPRHWAWHLVGASSSPLRRLPGPPSRHWLYGALDMARMAENKHTDVISDLTQEYGRVWTAQLPFFAQALCLVDTAGLRHVLTSPAFEVPASELWLRRLAFGGGLAISVGDEHRRQRRVLRPAFGEGETAGHYPVIADLCGVLVQRWKDKAAGVSTTATTIDVQAELELLTLDILGRVAFAHRFDGLQRGSTKLGTALCRCWRLLFSGSPYALLRISPLGGLVVALGRLFRVQEQLDFDAAYCEVTEVARELVCKGRSEGEGECEGGTHVLSLILGGNLPQGTDVVGMVTSLVIGGHDTVAMSAAWALLSLARHTRVQDKLRRELFDDRKAGGWEHDVAALAALPYLEAVVSEALRMHAVAALMQRVAREDTVVPLSSPVQARDGTWLDRIAVQQGDIVLVPIHEYHIAEHVWGADARQFRPERWLDRGPEAPAALTFSAGPRNCLGARLACIELRAIVAHVVAHFRLAPAVDDADIGARNTPIQRPVVEGQPGFQLPLRVVPL</sequence>
<evidence type="ECO:0000256" key="7">
    <source>
        <dbReference type="RuleBase" id="RU000461"/>
    </source>
</evidence>
<evidence type="ECO:0000256" key="2">
    <source>
        <dbReference type="ARBA" id="ARBA00010617"/>
    </source>
</evidence>
<dbReference type="InParanoid" id="A0A316YF02"/>
<keyword evidence="8" id="KW-0812">Transmembrane</keyword>
<comment type="similarity">
    <text evidence="2 7">Belongs to the cytochrome P450 family.</text>
</comment>
<keyword evidence="7" id="KW-0503">Monooxygenase</keyword>
<dbReference type="PROSITE" id="PS00086">
    <property type="entry name" value="CYTOCHROME_P450"/>
    <property type="match status" value="1"/>
</dbReference>
<evidence type="ECO:0000256" key="1">
    <source>
        <dbReference type="ARBA" id="ARBA00001971"/>
    </source>
</evidence>
<keyword evidence="3 6" id="KW-0479">Metal-binding</keyword>
<keyword evidence="5 6" id="KW-0408">Iron</keyword>
<dbReference type="Proteomes" id="UP000245768">
    <property type="component" value="Unassembled WGS sequence"/>
</dbReference>
<evidence type="ECO:0000256" key="6">
    <source>
        <dbReference type="PIRSR" id="PIRSR602401-1"/>
    </source>
</evidence>
<dbReference type="PRINTS" id="PR00385">
    <property type="entry name" value="P450"/>
</dbReference>
<protein>
    <submittedName>
        <fullName evidence="9">Cytochrome P450</fullName>
    </submittedName>
</protein>
<dbReference type="GO" id="GO:0016705">
    <property type="term" value="F:oxidoreductase activity, acting on paired donors, with incorporation or reduction of molecular oxygen"/>
    <property type="evidence" value="ECO:0007669"/>
    <property type="project" value="InterPro"/>
</dbReference>
<evidence type="ECO:0000313" key="10">
    <source>
        <dbReference type="Proteomes" id="UP000245768"/>
    </source>
</evidence>
<name>A0A316YF02_9BASI</name>
<dbReference type="Pfam" id="PF00067">
    <property type="entry name" value="p450"/>
    <property type="match status" value="1"/>
</dbReference>
<evidence type="ECO:0000313" key="9">
    <source>
        <dbReference type="EMBL" id="PWN87228.1"/>
    </source>
</evidence>
<dbReference type="PANTHER" id="PTHR24305:SF166">
    <property type="entry name" value="CYTOCHROME P450 12A4, MITOCHONDRIAL-RELATED"/>
    <property type="match status" value="1"/>
</dbReference>
<feature type="transmembrane region" description="Helical" evidence="8">
    <location>
        <begin position="7"/>
        <end position="27"/>
    </location>
</feature>
<dbReference type="GO" id="GO:0005506">
    <property type="term" value="F:iron ion binding"/>
    <property type="evidence" value="ECO:0007669"/>
    <property type="project" value="InterPro"/>
</dbReference>
<dbReference type="OrthoDB" id="1470350at2759"/>
<dbReference type="STRING" id="215250.A0A316YF02"/>
<keyword evidence="8" id="KW-0472">Membrane</keyword>
<keyword evidence="6 7" id="KW-0349">Heme</keyword>
<evidence type="ECO:0000256" key="3">
    <source>
        <dbReference type="ARBA" id="ARBA00022723"/>
    </source>
</evidence>
<keyword evidence="10" id="KW-1185">Reference proteome</keyword>
<dbReference type="GO" id="GO:0004497">
    <property type="term" value="F:monooxygenase activity"/>
    <property type="evidence" value="ECO:0007669"/>
    <property type="project" value="UniProtKB-KW"/>
</dbReference>
<dbReference type="RefSeq" id="XP_025374426.1">
    <property type="nucleotide sequence ID" value="XM_025524275.1"/>
</dbReference>
<dbReference type="InterPro" id="IPR002401">
    <property type="entry name" value="Cyt_P450_E_grp-I"/>
</dbReference>
<dbReference type="PRINTS" id="PR00463">
    <property type="entry name" value="EP450I"/>
</dbReference>
<evidence type="ECO:0000256" key="8">
    <source>
        <dbReference type="SAM" id="Phobius"/>
    </source>
</evidence>
<dbReference type="InterPro" id="IPR036396">
    <property type="entry name" value="Cyt_P450_sf"/>
</dbReference>
<dbReference type="EMBL" id="KZ819641">
    <property type="protein sequence ID" value="PWN87228.1"/>
    <property type="molecule type" value="Genomic_DNA"/>
</dbReference>
<dbReference type="InterPro" id="IPR017972">
    <property type="entry name" value="Cyt_P450_CS"/>
</dbReference>
<comment type="cofactor">
    <cofactor evidence="1 6">
        <name>heme</name>
        <dbReference type="ChEBI" id="CHEBI:30413"/>
    </cofactor>
</comment>
<keyword evidence="8" id="KW-1133">Transmembrane helix</keyword>
<dbReference type="GO" id="GO:0020037">
    <property type="term" value="F:heme binding"/>
    <property type="evidence" value="ECO:0007669"/>
    <property type="project" value="InterPro"/>
</dbReference>
<dbReference type="GeneID" id="37046191"/>
<evidence type="ECO:0000256" key="5">
    <source>
        <dbReference type="ARBA" id="ARBA00023004"/>
    </source>
</evidence>
<dbReference type="PANTHER" id="PTHR24305">
    <property type="entry name" value="CYTOCHROME P450"/>
    <property type="match status" value="1"/>
</dbReference>
<feature type="binding site" description="axial binding residue" evidence="6">
    <location>
        <position position="470"/>
    </location>
    <ligand>
        <name>heme</name>
        <dbReference type="ChEBI" id="CHEBI:30413"/>
    </ligand>
    <ligandPart>
        <name>Fe</name>
        <dbReference type="ChEBI" id="CHEBI:18248"/>
    </ligandPart>
</feature>
<dbReference type="InterPro" id="IPR050121">
    <property type="entry name" value="Cytochrome_P450_monoxygenase"/>
</dbReference>
<dbReference type="AlphaFoldDB" id="A0A316YF02"/>
<dbReference type="SUPFAM" id="SSF48264">
    <property type="entry name" value="Cytochrome P450"/>
    <property type="match status" value="1"/>
</dbReference>
<dbReference type="Gene3D" id="1.10.630.10">
    <property type="entry name" value="Cytochrome P450"/>
    <property type="match status" value="1"/>
</dbReference>
<accession>A0A316YF02</accession>
<dbReference type="InterPro" id="IPR001128">
    <property type="entry name" value="Cyt_P450"/>
</dbReference>